<evidence type="ECO:0000313" key="9">
    <source>
        <dbReference type="Proteomes" id="UP001465755"/>
    </source>
</evidence>
<dbReference type="Pfam" id="PF00227">
    <property type="entry name" value="Proteasome"/>
    <property type="match status" value="1"/>
</dbReference>
<dbReference type="Proteomes" id="UP001465755">
    <property type="component" value="Unassembled WGS sequence"/>
</dbReference>
<dbReference type="InterPro" id="IPR001353">
    <property type="entry name" value="Proteasome_sua/b"/>
</dbReference>
<dbReference type="GO" id="GO:0006511">
    <property type="term" value="P:ubiquitin-dependent protein catabolic process"/>
    <property type="evidence" value="ECO:0007669"/>
    <property type="project" value="InterPro"/>
</dbReference>
<dbReference type="GO" id="GO:0005737">
    <property type="term" value="C:cytoplasm"/>
    <property type="evidence" value="ECO:0007669"/>
    <property type="project" value="UniProtKB-SubCell"/>
</dbReference>
<dbReference type="GO" id="GO:0019773">
    <property type="term" value="C:proteasome core complex, alpha-subunit complex"/>
    <property type="evidence" value="ECO:0007669"/>
    <property type="project" value="UniProtKB-UniRule"/>
</dbReference>
<protein>
    <recommendedName>
        <fullName evidence="6">Proteasome subunit alpha type</fullName>
    </recommendedName>
</protein>
<comment type="subcellular location">
    <subcellularLocation>
        <location evidence="6">Cytoplasm</location>
    </subcellularLocation>
    <subcellularLocation>
        <location evidence="6">Nucleus</location>
    </subcellularLocation>
</comment>
<keyword evidence="4 6" id="KW-0539">Nucleus</keyword>
<dbReference type="InterPro" id="IPR023332">
    <property type="entry name" value="Proteasome_alpha-type"/>
</dbReference>
<keyword evidence="2 6" id="KW-0963">Cytoplasm</keyword>
<dbReference type="PANTHER" id="PTHR11599">
    <property type="entry name" value="PROTEASOME SUBUNIT ALPHA/BETA"/>
    <property type="match status" value="1"/>
</dbReference>
<dbReference type="Pfam" id="PF10584">
    <property type="entry name" value="Proteasome_A_N"/>
    <property type="match status" value="1"/>
</dbReference>
<proteinExistence type="inferred from homology"/>
<comment type="caution">
    <text evidence="8">The sequence shown here is derived from an EMBL/GenBank/DDBJ whole genome shotgun (WGS) entry which is preliminary data.</text>
</comment>
<dbReference type="InterPro" id="IPR029055">
    <property type="entry name" value="Ntn_hydrolases_N"/>
</dbReference>
<dbReference type="GO" id="GO:0005634">
    <property type="term" value="C:nucleus"/>
    <property type="evidence" value="ECO:0007669"/>
    <property type="project" value="UniProtKB-SubCell"/>
</dbReference>
<dbReference type="SMART" id="SM00948">
    <property type="entry name" value="Proteasome_A_N"/>
    <property type="match status" value="1"/>
</dbReference>
<keyword evidence="3 5" id="KW-0647">Proteasome</keyword>
<evidence type="ECO:0000256" key="1">
    <source>
        <dbReference type="ARBA" id="ARBA00002000"/>
    </source>
</evidence>
<comment type="function">
    <text evidence="1">The proteasome is a multicatalytic proteinase complex which is characterized by its ability to cleave peptides with Arg, Phe, Tyr, Leu, and Glu adjacent to the leaving group at neutral or slightly basic pH. The proteasome has an ATP-dependent proteolytic activity.</text>
</comment>
<feature type="domain" description="Proteasome alpha-type subunits" evidence="7">
    <location>
        <begin position="8"/>
        <end position="30"/>
    </location>
</feature>
<evidence type="ECO:0000256" key="5">
    <source>
        <dbReference type="PROSITE-ProRule" id="PRU00808"/>
    </source>
</evidence>
<evidence type="ECO:0000256" key="3">
    <source>
        <dbReference type="ARBA" id="ARBA00022942"/>
    </source>
</evidence>
<dbReference type="SUPFAM" id="SSF56235">
    <property type="entry name" value="N-terminal nucleophile aminohydrolases (Ntn hydrolases)"/>
    <property type="match status" value="1"/>
</dbReference>
<evidence type="ECO:0000256" key="6">
    <source>
        <dbReference type="RuleBase" id="RU000551"/>
    </source>
</evidence>
<dbReference type="InterPro" id="IPR000426">
    <property type="entry name" value="Proteasome_asu_N"/>
</dbReference>
<dbReference type="AlphaFoldDB" id="A0AAW1NVZ6"/>
<dbReference type="PROSITE" id="PS00388">
    <property type="entry name" value="PROTEASOME_ALPHA_1"/>
    <property type="match status" value="1"/>
</dbReference>
<comment type="subunit">
    <text evidence="6">The 20S proteasome core is composed of 28 subunits that are arranged in four stacked rings, resulting in a barrel-shaped structure. The two end rings are each formed by seven alpha subunits, and the two central rings are each formed by seven beta subunits.</text>
</comment>
<dbReference type="FunFam" id="3.60.20.10:FF:000036">
    <property type="entry name" value="Proteasome subunit alpha type"/>
    <property type="match status" value="1"/>
</dbReference>
<dbReference type="PROSITE" id="PS51475">
    <property type="entry name" value="PROTEASOME_ALPHA_2"/>
    <property type="match status" value="1"/>
</dbReference>
<dbReference type="InterPro" id="IPR034642">
    <property type="entry name" value="Proteasome_subunit_alpha6"/>
</dbReference>
<name>A0AAW1NVZ6_9CHLO</name>
<sequence length="245" mass="26923">MSRGSSGYDRHITIFSPEGKLYQVEYAFKAVKSVGITSIAVRGKDCACVVTQRKVPDKLLDPTSVTHLFKVTKWIGLLVTGLPADSRAIVQKARAEAAEFRFKYGYEIPVDFLAKVMADQAQVYTQHAYMRPLGVVPILVGIDEERGPQLFKVDPAGYYVGYRATSAGAKEQEAENFLEKKVKNNNMTLAQAVQTAIAALQSVLSEDFKASEIEAGVVWSGDGGAFRILSNEEVEEHLVAISERD</sequence>
<gene>
    <name evidence="8" type="ORF">WJX73_003416</name>
</gene>
<evidence type="ECO:0000259" key="7">
    <source>
        <dbReference type="PROSITE" id="PS00388"/>
    </source>
</evidence>
<accession>A0AAW1NVZ6</accession>
<reference evidence="8 9" key="1">
    <citation type="journal article" date="2024" name="Nat. Commun.">
        <title>Phylogenomics reveals the evolutionary origins of lichenization in chlorophyte algae.</title>
        <authorList>
            <person name="Puginier C."/>
            <person name="Libourel C."/>
            <person name="Otte J."/>
            <person name="Skaloud P."/>
            <person name="Haon M."/>
            <person name="Grisel S."/>
            <person name="Petersen M."/>
            <person name="Berrin J.G."/>
            <person name="Delaux P.M."/>
            <person name="Dal Grande F."/>
            <person name="Keller J."/>
        </authorList>
    </citation>
    <scope>NUCLEOTIDE SEQUENCE [LARGE SCALE GENOMIC DNA]</scope>
    <source>
        <strain evidence="8 9">SAG 2036</strain>
    </source>
</reference>
<dbReference type="InterPro" id="IPR050115">
    <property type="entry name" value="Proteasome_alpha"/>
</dbReference>
<dbReference type="Gene3D" id="3.60.20.10">
    <property type="entry name" value="Glutamine Phosphoribosylpyrophosphate, subunit 1, domain 1"/>
    <property type="match status" value="1"/>
</dbReference>
<dbReference type="EMBL" id="JALJOQ010000111">
    <property type="protein sequence ID" value="KAK9797004.1"/>
    <property type="molecule type" value="Genomic_DNA"/>
</dbReference>
<evidence type="ECO:0000256" key="4">
    <source>
        <dbReference type="ARBA" id="ARBA00023242"/>
    </source>
</evidence>
<keyword evidence="9" id="KW-1185">Reference proteome</keyword>
<dbReference type="CDD" id="cd03754">
    <property type="entry name" value="proteasome_alpha_type_6"/>
    <property type="match status" value="1"/>
</dbReference>
<evidence type="ECO:0000256" key="2">
    <source>
        <dbReference type="ARBA" id="ARBA00022490"/>
    </source>
</evidence>
<organism evidence="8 9">
    <name type="scientific">Symbiochloris irregularis</name>
    <dbReference type="NCBI Taxonomy" id="706552"/>
    <lineage>
        <taxon>Eukaryota</taxon>
        <taxon>Viridiplantae</taxon>
        <taxon>Chlorophyta</taxon>
        <taxon>core chlorophytes</taxon>
        <taxon>Trebouxiophyceae</taxon>
        <taxon>Trebouxiales</taxon>
        <taxon>Trebouxiaceae</taxon>
        <taxon>Symbiochloris</taxon>
    </lineage>
</organism>
<comment type="similarity">
    <text evidence="5 6">Belongs to the peptidase T1A family.</text>
</comment>
<evidence type="ECO:0000313" key="8">
    <source>
        <dbReference type="EMBL" id="KAK9797004.1"/>
    </source>
</evidence>